<dbReference type="AlphaFoldDB" id="X1LMV5"/>
<dbReference type="PANTHER" id="PTHR11550">
    <property type="entry name" value="CTP SYNTHASE"/>
    <property type="match status" value="1"/>
</dbReference>
<dbReference type="PANTHER" id="PTHR11550:SF0">
    <property type="entry name" value="CTP SYNTHASE-RELATED"/>
    <property type="match status" value="1"/>
</dbReference>
<reference evidence="2" key="1">
    <citation type="journal article" date="2014" name="Front. Microbiol.">
        <title>High frequency of phylogenetically diverse reductive dehalogenase-homologous genes in deep subseafloor sedimentary metagenomes.</title>
        <authorList>
            <person name="Kawai M."/>
            <person name="Futagami T."/>
            <person name="Toyoda A."/>
            <person name="Takaki Y."/>
            <person name="Nishi S."/>
            <person name="Hori S."/>
            <person name="Arai W."/>
            <person name="Tsubouchi T."/>
            <person name="Morono Y."/>
            <person name="Uchiyama I."/>
            <person name="Ito T."/>
            <person name="Fujiyama A."/>
            <person name="Inagaki F."/>
            <person name="Takami H."/>
        </authorList>
    </citation>
    <scope>NUCLEOTIDE SEQUENCE</scope>
    <source>
        <strain evidence="2">Expedition CK06-06</strain>
    </source>
</reference>
<dbReference type="GO" id="GO:0003883">
    <property type="term" value="F:CTP synthase activity"/>
    <property type="evidence" value="ECO:0007669"/>
    <property type="project" value="InterPro"/>
</dbReference>
<dbReference type="InterPro" id="IPR017456">
    <property type="entry name" value="CTP_synthase_N"/>
</dbReference>
<evidence type="ECO:0000313" key="2">
    <source>
        <dbReference type="EMBL" id="GAI03730.1"/>
    </source>
</evidence>
<dbReference type="GO" id="GO:0006241">
    <property type="term" value="P:CTP biosynthetic process"/>
    <property type="evidence" value="ECO:0007669"/>
    <property type="project" value="TreeGrafter"/>
</dbReference>
<organism evidence="2">
    <name type="scientific">marine sediment metagenome</name>
    <dbReference type="NCBI Taxonomy" id="412755"/>
    <lineage>
        <taxon>unclassified sequences</taxon>
        <taxon>metagenomes</taxon>
        <taxon>ecological metagenomes</taxon>
    </lineage>
</organism>
<dbReference type="GO" id="GO:0019856">
    <property type="term" value="P:pyrimidine nucleobase biosynthetic process"/>
    <property type="evidence" value="ECO:0007669"/>
    <property type="project" value="TreeGrafter"/>
</dbReference>
<protein>
    <recommendedName>
        <fullName evidence="1">CTP synthase N-terminal domain-containing protein</fullName>
    </recommendedName>
</protein>
<name>X1LMV5_9ZZZZ</name>
<dbReference type="GO" id="GO:0042802">
    <property type="term" value="F:identical protein binding"/>
    <property type="evidence" value="ECO:0007669"/>
    <property type="project" value="TreeGrafter"/>
</dbReference>
<dbReference type="Gene3D" id="3.40.50.300">
    <property type="entry name" value="P-loop containing nucleotide triphosphate hydrolases"/>
    <property type="match status" value="1"/>
</dbReference>
<proteinExistence type="predicted"/>
<gene>
    <name evidence="2" type="ORF">S06H3_16944</name>
</gene>
<dbReference type="Pfam" id="PF06418">
    <property type="entry name" value="CTP_synth_N"/>
    <property type="match status" value="1"/>
</dbReference>
<dbReference type="InterPro" id="IPR004468">
    <property type="entry name" value="CTP_synthase"/>
</dbReference>
<dbReference type="EMBL" id="BARV01008426">
    <property type="protein sequence ID" value="GAI03730.1"/>
    <property type="molecule type" value="Genomic_DNA"/>
</dbReference>
<feature type="domain" description="CTP synthase N-terminal" evidence="1">
    <location>
        <begin position="1"/>
        <end position="128"/>
    </location>
</feature>
<comment type="caution">
    <text evidence="2">The sequence shown here is derived from an EMBL/GenBank/DDBJ whole genome shotgun (WGS) entry which is preliminary data.</text>
</comment>
<accession>X1LMV5</accession>
<dbReference type="SUPFAM" id="SSF52540">
    <property type="entry name" value="P-loop containing nucleoside triphosphate hydrolases"/>
    <property type="match status" value="1"/>
</dbReference>
<evidence type="ECO:0000259" key="1">
    <source>
        <dbReference type="Pfam" id="PF06418"/>
    </source>
</evidence>
<feature type="non-terminal residue" evidence="2">
    <location>
        <position position="152"/>
    </location>
</feature>
<dbReference type="InterPro" id="IPR027417">
    <property type="entry name" value="P-loop_NTPase"/>
</dbReference>
<sequence length="152" mass="17556">MIVEIGGTVGDYENVLFLEAVRQMKLEGNNVLFVHVTYVPVLDSLGEAKTKPTQHSVKLLREIGIQPDFIITRSKDPLDDVRRDKIAMFCNVHEEEVISNSNVDNVYSVPLLFETQELSKKILRKLNLRKDRDEMEKWDKFIKKIGKLKNTV</sequence>